<reference evidence="2 3" key="1">
    <citation type="journal article" date="2024" name="G3 (Bethesda)">
        <title>Genome assembly of Hibiscus sabdariffa L. provides insights into metabolisms of medicinal natural products.</title>
        <authorList>
            <person name="Kim T."/>
        </authorList>
    </citation>
    <scope>NUCLEOTIDE SEQUENCE [LARGE SCALE GENOMIC DNA]</scope>
    <source>
        <strain evidence="2">TK-2024</strain>
        <tissue evidence="2">Old leaves</tissue>
    </source>
</reference>
<evidence type="ECO:0000313" key="3">
    <source>
        <dbReference type="Proteomes" id="UP001472677"/>
    </source>
</evidence>
<keyword evidence="3" id="KW-1185">Reference proteome</keyword>
<evidence type="ECO:0000256" key="1">
    <source>
        <dbReference type="SAM" id="MobiDB-lite"/>
    </source>
</evidence>
<feature type="compositionally biased region" description="Polar residues" evidence="1">
    <location>
        <begin position="15"/>
        <end position="25"/>
    </location>
</feature>
<sequence>MLKDSVSGGAGPPVNTVSNPRSGNPSGPGMAALALDQYRAHASPPGDSHKATVPTNGTDQRKAWKLNRGDRDNIKPCSTDIFGNKKLILTSGEAEDYFF</sequence>
<organism evidence="2 3">
    <name type="scientific">Hibiscus sabdariffa</name>
    <name type="common">roselle</name>
    <dbReference type="NCBI Taxonomy" id="183260"/>
    <lineage>
        <taxon>Eukaryota</taxon>
        <taxon>Viridiplantae</taxon>
        <taxon>Streptophyta</taxon>
        <taxon>Embryophyta</taxon>
        <taxon>Tracheophyta</taxon>
        <taxon>Spermatophyta</taxon>
        <taxon>Magnoliopsida</taxon>
        <taxon>eudicotyledons</taxon>
        <taxon>Gunneridae</taxon>
        <taxon>Pentapetalae</taxon>
        <taxon>rosids</taxon>
        <taxon>malvids</taxon>
        <taxon>Malvales</taxon>
        <taxon>Malvaceae</taxon>
        <taxon>Malvoideae</taxon>
        <taxon>Hibiscus</taxon>
    </lineage>
</organism>
<evidence type="ECO:0000313" key="2">
    <source>
        <dbReference type="EMBL" id="KAK8567365.1"/>
    </source>
</evidence>
<proteinExistence type="predicted"/>
<gene>
    <name evidence="2" type="ORF">V6N12_005955</name>
</gene>
<accession>A0ABR2EWK4</accession>
<protein>
    <submittedName>
        <fullName evidence="2">Uncharacterized protein</fullName>
    </submittedName>
</protein>
<feature type="compositionally biased region" description="Basic and acidic residues" evidence="1">
    <location>
        <begin position="59"/>
        <end position="70"/>
    </location>
</feature>
<comment type="caution">
    <text evidence="2">The sequence shown here is derived from an EMBL/GenBank/DDBJ whole genome shotgun (WGS) entry which is preliminary data.</text>
</comment>
<dbReference type="EMBL" id="JBBPBM010000009">
    <property type="protein sequence ID" value="KAK8567365.1"/>
    <property type="molecule type" value="Genomic_DNA"/>
</dbReference>
<dbReference type="Proteomes" id="UP001472677">
    <property type="component" value="Unassembled WGS sequence"/>
</dbReference>
<name>A0ABR2EWK4_9ROSI</name>
<feature type="region of interest" description="Disordered" evidence="1">
    <location>
        <begin position="1"/>
        <end position="70"/>
    </location>
</feature>